<evidence type="ECO:0000313" key="16">
    <source>
        <dbReference type="EMBL" id="CAH0536907.1"/>
    </source>
</evidence>
<evidence type="ECO:0000256" key="6">
    <source>
        <dbReference type="ARBA" id="ARBA00022617"/>
    </source>
</evidence>
<evidence type="ECO:0000256" key="14">
    <source>
        <dbReference type="SAM" id="Phobius"/>
    </source>
</evidence>
<sequence>MAIKKRYVLLIAIIGIGTGWITLGGTAAVLHYTSSEKFCISCHTMETPFKEYQGSVHYSNAYGIRAECADCHIPSDPIGYVITKIRATKDIYHEFITGKIDTPEKYEAHRKELAETVWAQLKANDSATCRSCHTFDAMEIYAQSKDAQKMHTYAEENNQTCIDCHKGVAHLTPEVKLDDGAYKKLLALTEKTSADAKVVYPVATISIGDLGSISPTAPLEVISNNGKERKFVLHAYQMKGAEQVLYMGEGQRSVLAQLSTKGQKSLKVGTYKTDDYGNQWRPVTLTAQTDQPVVDSLKPVWTYAEELDNVYCSTCHSKIPPKHFTVNAWGPVAKTMGSRTDITPENLELLTKFFQNHAKDITNAKH</sequence>
<evidence type="ECO:0000256" key="9">
    <source>
        <dbReference type="ARBA" id="ARBA00022982"/>
    </source>
</evidence>
<keyword evidence="7 14" id="KW-0812">Transmembrane</keyword>
<evidence type="ECO:0000256" key="11">
    <source>
        <dbReference type="ARBA" id="ARBA00023004"/>
    </source>
</evidence>
<evidence type="ECO:0000256" key="4">
    <source>
        <dbReference type="ARBA" id="ARBA00022475"/>
    </source>
</evidence>
<dbReference type="RefSeq" id="WP_237360176.1">
    <property type="nucleotide sequence ID" value="NZ_CAKLDM010000001.1"/>
</dbReference>
<dbReference type="Proteomes" id="UP000838748">
    <property type="component" value="Unassembled WGS sequence"/>
</dbReference>
<evidence type="ECO:0000259" key="15">
    <source>
        <dbReference type="Pfam" id="PF03264"/>
    </source>
</evidence>
<evidence type="ECO:0000256" key="1">
    <source>
        <dbReference type="ARBA" id="ARBA00004249"/>
    </source>
</evidence>
<gene>
    <name evidence="16" type="primary">torY</name>
    <name evidence="16" type="ORF">VMF7928_00797</name>
</gene>
<evidence type="ECO:0000256" key="5">
    <source>
        <dbReference type="ARBA" id="ARBA00022519"/>
    </source>
</evidence>
<evidence type="ECO:0000256" key="12">
    <source>
        <dbReference type="ARBA" id="ARBA00023136"/>
    </source>
</evidence>
<name>A0ABN8E0P2_9VIBR</name>
<dbReference type="Gene3D" id="1.10.3820.10">
    <property type="entry name" value="Di-heme elbow motif domain"/>
    <property type="match status" value="1"/>
</dbReference>
<dbReference type="PIRSF" id="PIRSF000014">
    <property type="entry name" value="4_hem_cytch_TorC"/>
    <property type="match status" value="1"/>
</dbReference>
<dbReference type="SUPFAM" id="SSF48695">
    <property type="entry name" value="Multiheme cytochromes"/>
    <property type="match status" value="1"/>
</dbReference>
<dbReference type="EMBL" id="CAKLDM010000001">
    <property type="protein sequence ID" value="CAH0536907.1"/>
    <property type="molecule type" value="Genomic_DNA"/>
</dbReference>
<evidence type="ECO:0000256" key="8">
    <source>
        <dbReference type="ARBA" id="ARBA00022723"/>
    </source>
</evidence>
<keyword evidence="17" id="KW-1185">Reference proteome</keyword>
<keyword evidence="5 13" id="KW-0997">Cell inner membrane</keyword>
<comment type="caution">
    <text evidence="16">The sequence shown here is derived from an EMBL/GenBank/DDBJ whole genome shotgun (WGS) entry which is preliminary data.</text>
</comment>
<evidence type="ECO:0000256" key="7">
    <source>
        <dbReference type="ARBA" id="ARBA00022692"/>
    </source>
</evidence>
<dbReference type="PANTHER" id="PTHR30333">
    <property type="entry name" value="CYTOCHROME C-TYPE PROTEIN"/>
    <property type="match status" value="1"/>
</dbReference>
<dbReference type="InterPro" id="IPR038266">
    <property type="entry name" value="NapC/NirT_cytc_sf"/>
</dbReference>
<dbReference type="Pfam" id="PF03264">
    <property type="entry name" value="Cytochrom_NNT"/>
    <property type="match status" value="1"/>
</dbReference>
<accession>A0ABN8E0P2</accession>
<keyword evidence="8 13" id="KW-0479">Metal-binding</keyword>
<organism evidence="16 17">
    <name type="scientific">Vibrio marisflavi CECT 7928</name>
    <dbReference type="NCBI Taxonomy" id="634439"/>
    <lineage>
        <taxon>Bacteria</taxon>
        <taxon>Pseudomonadati</taxon>
        <taxon>Pseudomonadota</taxon>
        <taxon>Gammaproteobacteria</taxon>
        <taxon>Vibrionales</taxon>
        <taxon>Vibrionaceae</taxon>
        <taxon>Vibrio</taxon>
    </lineage>
</organism>
<dbReference type="PANTHER" id="PTHR30333:SF3">
    <property type="entry name" value="CYTOCHROME C-TYPE PROTEIN TORY"/>
    <property type="match status" value="1"/>
</dbReference>
<keyword evidence="4 13" id="KW-1003">Cell membrane</keyword>
<feature type="domain" description="NapC/NirT cytochrome c N-terminal" evidence="15">
    <location>
        <begin position="5"/>
        <end position="174"/>
    </location>
</feature>
<dbReference type="InterPro" id="IPR036280">
    <property type="entry name" value="Multihaem_cyt_sf"/>
</dbReference>
<protein>
    <recommendedName>
        <fullName evidence="13">Cytochrome c-type protein</fullName>
    </recommendedName>
</protein>
<proteinExistence type="inferred from homology"/>
<dbReference type="InterPro" id="IPR051174">
    <property type="entry name" value="Cytochrome_c-type_ET"/>
</dbReference>
<keyword evidence="6 13" id="KW-0349">Heme</keyword>
<comment type="subcellular location">
    <subcellularLocation>
        <location evidence="1">Cell inner membrane</location>
        <topology evidence="1">Single-pass type II membrane protein</topology>
    </subcellularLocation>
</comment>
<reference evidence="16" key="1">
    <citation type="submission" date="2021-11" db="EMBL/GenBank/DDBJ databases">
        <authorList>
            <person name="Rodrigo-Torres L."/>
            <person name="Arahal R. D."/>
            <person name="Lucena T."/>
        </authorList>
    </citation>
    <scope>NUCLEOTIDE SEQUENCE</scope>
    <source>
        <strain evidence="16">CECT 7928</strain>
    </source>
</reference>
<dbReference type="InterPro" id="IPR009154">
    <property type="entry name" value="Membr-bd_4haem_cyt_TorC"/>
</dbReference>
<evidence type="ECO:0000256" key="13">
    <source>
        <dbReference type="PIRNR" id="PIRNR000014"/>
    </source>
</evidence>
<evidence type="ECO:0000256" key="3">
    <source>
        <dbReference type="ARBA" id="ARBA00022448"/>
    </source>
</evidence>
<keyword evidence="3 13" id="KW-0813">Transport</keyword>
<evidence type="ECO:0000256" key="10">
    <source>
        <dbReference type="ARBA" id="ARBA00022989"/>
    </source>
</evidence>
<evidence type="ECO:0000256" key="2">
    <source>
        <dbReference type="ARBA" id="ARBA00006417"/>
    </source>
</evidence>
<keyword evidence="9 13" id="KW-0249">Electron transport</keyword>
<keyword evidence="10 14" id="KW-1133">Transmembrane helix</keyword>
<feature type="transmembrane region" description="Helical" evidence="14">
    <location>
        <begin position="7"/>
        <end position="32"/>
    </location>
</feature>
<keyword evidence="11 13" id="KW-0408">Iron</keyword>
<dbReference type="InterPro" id="IPR005126">
    <property type="entry name" value="NapC/NirT_cyt_c_N"/>
</dbReference>
<evidence type="ECO:0000313" key="17">
    <source>
        <dbReference type="Proteomes" id="UP000838748"/>
    </source>
</evidence>
<comment type="similarity">
    <text evidence="2 13">Belongs to the TorC/TorY family.</text>
</comment>
<keyword evidence="12 13" id="KW-0472">Membrane</keyword>